<sequence>MTEADLDELADRIVKMLTTTDFYEGMGNGISEIGKNFGYLAYDFIDTDTRYAKSREMERLIKAVHRGIVSREKIIEAIKRIFKVFNRNASESQKEAIYHKAVGSVAGSMLVSQAVFQIAKRIGNAPKVSTGTVYYILLLGGMAKRSIYRSMYLKNNTPEVYSELRRDDLDFLFFLFEENIEPLTEAIKMRRTYGNGMFNQLIDKIEYRIK</sequence>
<dbReference type="OrthoDB" id="6477878at2"/>
<dbReference type="Proteomes" id="UP000029435">
    <property type="component" value="Unassembled WGS sequence"/>
</dbReference>
<gene>
    <name evidence="1" type="ORF">KU74_21030</name>
</gene>
<accession>A0A0M2EVQ0</accession>
<dbReference type="AlphaFoldDB" id="A0A0M2EVQ0"/>
<organism evidence="1 2">
    <name type="scientific">Pectobacterium brasiliense</name>
    <dbReference type="NCBI Taxonomy" id="180957"/>
    <lineage>
        <taxon>Bacteria</taxon>
        <taxon>Pseudomonadati</taxon>
        <taxon>Pseudomonadota</taxon>
        <taxon>Gammaproteobacteria</taxon>
        <taxon>Enterobacterales</taxon>
        <taxon>Pectobacteriaceae</taxon>
        <taxon>Pectobacterium</taxon>
    </lineage>
</organism>
<evidence type="ECO:0000313" key="2">
    <source>
        <dbReference type="Proteomes" id="UP000029435"/>
    </source>
</evidence>
<proteinExistence type="predicted"/>
<protein>
    <submittedName>
        <fullName evidence="1">Uncharacterized protein</fullName>
    </submittedName>
</protein>
<evidence type="ECO:0000313" key="1">
    <source>
        <dbReference type="EMBL" id="KGA31455.1"/>
    </source>
</evidence>
<reference evidence="1 2" key="1">
    <citation type="submission" date="2014-08" db="EMBL/GenBank/DDBJ databases">
        <title>Genome sequences of NCPPB Pectobacterium isolates.</title>
        <authorList>
            <person name="Glover R.H."/>
            <person name="Sapp M."/>
            <person name="Elphinstone J."/>
        </authorList>
    </citation>
    <scope>NUCLEOTIDE SEQUENCE [LARGE SCALE GENOMIC DNA]</scope>
    <source>
        <strain evidence="1 2">LMG 21372</strain>
    </source>
</reference>
<name>A0A0M2EVQ0_9GAMM</name>
<dbReference type="RefSeq" id="WP_039317939.1">
    <property type="nucleotide sequence ID" value="NZ_JAFJZU010000014.1"/>
</dbReference>
<comment type="caution">
    <text evidence="1">The sequence shown here is derived from an EMBL/GenBank/DDBJ whole genome shotgun (WGS) entry which is preliminary data.</text>
</comment>
<dbReference type="EMBL" id="JQOD01000011">
    <property type="protein sequence ID" value="KGA31455.1"/>
    <property type="molecule type" value="Genomic_DNA"/>
</dbReference>